<dbReference type="PANTHER" id="PTHR33133:SF1">
    <property type="entry name" value="EXPRESSED PROTEIN-RELATED"/>
    <property type="match status" value="1"/>
</dbReference>
<keyword evidence="1" id="KW-1133">Transmembrane helix</keyword>
<dbReference type="PANTHER" id="PTHR33133">
    <property type="entry name" value="OS08G0107100 PROTEIN-RELATED"/>
    <property type="match status" value="1"/>
</dbReference>
<dbReference type="EMBL" id="BQNB010019619">
    <property type="protein sequence ID" value="GJT87220.1"/>
    <property type="molecule type" value="Genomic_DNA"/>
</dbReference>
<evidence type="ECO:0000256" key="1">
    <source>
        <dbReference type="SAM" id="Phobius"/>
    </source>
</evidence>
<feature type="transmembrane region" description="Helical" evidence="1">
    <location>
        <begin position="98"/>
        <end position="119"/>
    </location>
</feature>
<name>A0ABQ5HHI4_9ASTR</name>
<gene>
    <name evidence="2" type="ORF">Tco_1068937</name>
</gene>
<reference evidence="2" key="1">
    <citation type="journal article" date="2022" name="Int. J. Mol. Sci.">
        <title>Draft Genome of Tanacetum Coccineum: Genomic Comparison of Closely Related Tanacetum-Family Plants.</title>
        <authorList>
            <person name="Yamashiro T."/>
            <person name="Shiraishi A."/>
            <person name="Nakayama K."/>
            <person name="Satake H."/>
        </authorList>
    </citation>
    <scope>NUCLEOTIDE SEQUENCE</scope>
</reference>
<feature type="transmembrane region" description="Helical" evidence="1">
    <location>
        <begin position="225"/>
        <end position="247"/>
    </location>
</feature>
<protein>
    <submittedName>
        <fullName evidence="2">Uncharacterized protein</fullName>
    </submittedName>
</protein>
<feature type="transmembrane region" description="Helical" evidence="1">
    <location>
        <begin position="186"/>
        <end position="213"/>
    </location>
</feature>
<keyword evidence="3" id="KW-1185">Reference proteome</keyword>
<keyword evidence="1" id="KW-0472">Membrane</keyword>
<organism evidence="2 3">
    <name type="scientific">Tanacetum coccineum</name>
    <dbReference type="NCBI Taxonomy" id="301880"/>
    <lineage>
        <taxon>Eukaryota</taxon>
        <taxon>Viridiplantae</taxon>
        <taxon>Streptophyta</taxon>
        <taxon>Embryophyta</taxon>
        <taxon>Tracheophyta</taxon>
        <taxon>Spermatophyta</taxon>
        <taxon>Magnoliopsida</taxon>
        <taxon>eudicotyledons</taxon>
        <taxon>Gunneridae</taxon>
        <taxon>Pentapetalae</taxon>
        <taxon>asterids</taxon>
        <taxon>campanulids</taxon>
        <taxon>Asterales</taxon>
        <taxon>Asteraceae</taxon>
        <taxon>Asteroideae</taxon>
        <taxon>Anthemideae</taxon>
        <taxon>Anthemidinae</taxon>
        <taxon>Tanacetum</taxon>
    </lineage>
</organism>
<dbReference type="Proteomes" id="UP001151760">
    <property type="component" value="Unassembled WGS sequence"/>
</dbReference>
<sequence>MASINHNRLFNQTITILNSNSLHFFTLSLLFLPLTVFSAFNLTTDFQNLLTPITIATLIAVIIPALLGVTFVTYSTFHAIRRTPLSFTLTFKAFSRSFGLLLFTFFIGSMKVILTSLLITQVFITVNSLWLGFRIESLIIFSHVLMVVTWFYLVAWGSAAAIVVSEIKLGSEALNQSANQSAKFRLLSFLILLATICGVESMLTNCVIFTNIGPVSMWISVVHVGVNYMCSLWMIVIYVVANTLLFVEGRKVARGDKEVPARDDRLLLHGVKVIVSCSIQLITGCYDHIMYVFLLKEMANE</sequence>
<proteinExistence type="predicted"/>
<evidence type="ECO:0000313" key="3">
    <source>
        <dbReference type="Proteomes" id="UP001151760"/>
    </source>
</evidence>
<feature type="transmembrane region" description="Helical" evidence="1">
    <location>
        <begin position="139"/>
        <end position="165"/>
    </location>
</feature>
<feature type="transmembrane region" description="Helical" evidence="1">
    <location>
        <begin position="21"/>
        <end position="40"/>
    </location>
</feature>
<comment type="caution">
    <text evidence="2">The sequence shown here is derived from an EMBL/GenBank/DDBJ whole genome shotgun (WGS) entry which is preliminary data.</text>
</comment>
<keyword evidence="1" id="KW-0812">Transmembrane</keyword>
<reference evidence="2" key="2">
    <citation type="submission" date="2022-01" db="EMBL/GenBank/DDBJ databases">
        <authorList>
            <person name="Yamashiro T."/>
            <person name="Shiraishi A."/>
            <person name="Satake H."/>
            <person name="Nakayama K."/>
        </authorList>
    </citation>
    <scope>NUCLEOTIDE SEQUENCE</scope>
</reference>
<evidence type="ECO:0000313" key="2">
    <source>
        <dbReference type="EMBL" id="GJT87220.1"/>
    </source>
</evidence>
<feature type="transmembrane region" description="Helical" evidence="1">
    <location>
        <begin position="52"/>
        <end position="77"/>
    </location>
</feature>
<accession>A0ABQ5HHI4</accession>